<protein>
    <submittedName>
        <fullName evidence="2">Uncharacterized protein</fullName>
    </submittedName>
</protein>
<proteinExistence type="predicted"/>
<feature type="compositionally biased region" description="Basic residues" evidence="1">
    <location>
        <begin position="23"/>
        <end position="32"/>
    </location>
</feature>
<keyword evidence="3" id="KW-1185">Reference proteome</keyword>
<evidence type="ECO:0000313" key="2">
    <source>
        <dbReference type="EMBL" id="PIC28682.1"/>
    </source>
</evidence>
<feature type="compositionally biased region" description="Polar residues" evidence="1">
    <location>
        <begin position="180"/>
        <end position="191"/>
    </location>
</feature>
<reference evidence="3" key="1">
    <citation type="submission" date="2017-10" db="EMBL/GenBank/DDBJ databases">
        <title>Rapid genome shrinkage in a self-fertile nematode reveals novel sperm competition proteins.</title>
        <authorList>
            <person name="Yin D."/>
            <person name="Schwarz E.M."/>
            <person name="Thomas C.G."/>
            <person name="Felde R.L."/>
            <person name="Korf I.F."/>
            <person name="Cutter A.D."/>
            <person name="Schartner C.M."/>
            <person name="Ralston E.J."/>
            <person name="Meyer B.J."/>
            <person name="Haag E.S."/>
        </authorList>
    </citation>
    <scope>NUCLEOTIDE SEQUENCE [LARGE SCALE GENOMIC DNA]</scope>
    <source>
        <strain evidence="3">JU1422</strain>
    </source>
</reference>
<comment type="caution">
    <text evidence="2">The sequence shown here is derived from an EMBL/GenBank/DDBJ whole genome shotgun (WGS) entry which is preliminary data.</text>
</comment>
<feature type="compositionally biased region" description="Basic and acidic residues" evidence="1">
    <location>
        <begin position="8"/>
        <end position="22"/>
    </location>
</feature>
<dbReference type="AlphaFoldDB" id="A0A2G5TN45"/>
<evidence type="ECO:0000313" key="3">
    <source>
        <dbReference type="Proteomes" id="UP000230233"/>
    </source>
</evidence>
<name>A0A2G5TN45_9PELO</name>
<gene>
    <name evidence="2" type="primary">Cnig_chr_V.g20516</name>
    <name evidence="2" type="ORF">B9Z55_020516</name>
</gene>
<dbReference type="EMBL" id="PDUG01000005">
    <property type="protein sequence ID" value="PIC28682.1"/>
    <property type="molecule type" value="Genomic_DNA"/>
</dbReference>
<feature type="compositionally biased region" description="Polar residues" evidence="1">
    <location>
        <begin position="50"/>
        <end position="78"/>
    </location>
</feature>
<feature type="region of interest" description="Disordered" evidence="1">
    <location>
        <begin position="1"/>
        <end position="78"/>
    </location>
</feature>
<evidence type="ECO:0000256" key="1">
    <source>
        <dbReference type="SAM" id="MobiDB-lite"/>
    </source>
</evidence>
<accession>A0A2G5TN45</accession>
<dbReference type="Proteomes" id="UP000230233">
    <property type="component" value="Chromosome V"/>
</dbReference>
<sequence>MLSSLSTSDKESQRQLVEDEKKKKVTIRHQYLRRKESSPVGQKLQRSRKTNTQIKMTRQAPEVQTTCPASQKDQMTSQSRQRIGKRSFSGRWNSEINDFRSVCSHQEEEIKPTAGTFQSCHLPSRLSAQGVRTNQVKQTVTKRRSTKLERCVGVTCASRNPEVAATSVKVTLRTDDQGTRWRTYSKGNSFSQREDPTPSTQEPRHQTPHECRTQPIKESVQDATTLIRATTSKESEVVRIIQSTASEEDS</sequence>
<feature type="compositionally biased region" description="Basic and acidic residues" evidence="1">
    <location>
        <begin position="192"/>
        <end position="212"/>
    </location>
</feature>
<organism evidence="2 3">
    <name type="scientific">Caenorhabditis nigoni</name>
    <dbReference type="NCBI Taxonomy" id="1611254"/>
    <lineage>
        <taxon>Eukaryota</taxon>
        <taxon>Metazoa</taxon>
        <taxon>Ecdysozoa</taxon>
        <taxon>Nematoda</taxon>
        <taxon>Chromadorea</taxon>
        <taxon>Rhabditida</taxon>
        <taxon>Rhabditina</taxon>
        <taxon>Rhabditomorpha</taxon>
        <taxon>Rhabditoidea</taxon>
        <taxon>Rhabditidae</taxon>
        <taxon>Peloderinae</taxon>
        <taxon>Caenorhabditis</taxon>
    </lineage>
</organism>
<feature type="region of interest" description="Disordered" evidence="1">
    <location>
        <begin position="179"/>
        <end position="218"/>
    </location>
</feature>